<organism evidence="2 3">
    <name type="scientific">Peronospora belbahrii</name>
    <dbReference type="NCBI Taxonomy" id="622444"/>
    <lineage>
        <taxon>Eukaryota</taxon>
        <taxon>Sar</taxon>
        <taxon>Stramenopiles</taxon>
        <taxon>Oomycota</taxon>
        <taxon>Peronosporomycetes</taxon>
        <taxon>Peronosporales</taxon>
        <taxon>Peronosporaceae</taxon>
        <taxon>Peronospora</taxon>
    </lineage>
</organism>
<accession>A0AAU9L3J2</accession>
<feature type="region of interest" description="Disordered" evidence="1">
    <location>
        <begin position="55"/>
        <end position="100"/>
    </location>
</feature>
<protein>
    <submittedName>
        <fullName evidence="2">Uncharacterized protein</fullName>
    </submittedName>
</protein>
<dbReference type="EMBL" id="CAKKTJ010000297">
    <property type="protein sequence ID" value="CAH0479264.1"/>
    <property type="molecule type" value="Genomic_DNA"/>
</dbReference>
<reference evidence="2" key="1">
    <citation type="submission" date="2021-11" db="EMBL/GenBank/DDBJ databases">
        <authorList>
            <person name="Islam A."/>
            <person name="Islam S."/>
            <person name="Flora M.S."/>
            <person name="Rahman M."/>
            <person name="Ziaur R.M."/>
            <person name="Epstein J.H."/>
            <person name="Hassan M."/>
            <person name="Klassen M."/>
            <person name="Woodard K."/>
            <person name="Webb A."/>
            <person name="Webby R.J."/>
            <person name="El Zowalaty M.E."/>
        </authorList>
    </citation>
    <scope>NUCLEOTIDE SEQUENCE</scope>
    <source>
        <strain evidence="2">Pbs3</strain>
    </source>
</reference>
<feature type="compositionally biased region" description="Polar residues" evidence="1">
    <location>
        <begin position="153"/>
        <end position="162"/>
    </location>
</feature>
<sequence length="239" mass="25752">MTLHEDADLFMDDFIFQETDASDLSLLEFDPNDILLTPIIESSRSHTHLQQTLFPATVSQFPPSPVTTDDDSTDAEASTSPPADLKQSTNSLQVDTDSTLSPAAEESSLRLFMTMHSPLPSGQNLLASRAHKIISKSSSNITNSSVTSTPINASKSMQSTDKMQPMPALKPFPNALPYAMPVAYFTPSFDANQKRPLAYTLPGTASLSAYESVSSSSSITVAAATSDNSNAKKSKREIR</sequence>
<gene>
    <name evidence="2" type="ORF">PBS003_LOCUS5915</name>
</gene>
<evidence type="ECO:0000256" key="1">
    <source>
        <dbReference type="SAM" id="MobiDB-lite"/>
    </source>
</evidence>
<name>A0AAU9L3J2_9STRA</name>
<dbReference type="Proteomes" id="UP001160483">
    <property type="component" value="Unassembled WGS sequence"/>
</dbReference>
<feature type="region of interest" description="Disordered" evidence="1">
    <location>
        <begin position="217"/>
        <end position="239"/>
    </location>
</feature>
<comment type="caution">
    <text evidence="2">The sequence shown here is derived from an EMBL/GenBank/DDBJ whole genome shotgun (WGS) entry which is preliminary data.</text>
</comment>
<dbReference type="AlphaFoldDB" id="A0AAU9L3J2"/>
<feature type="compositionally biased region" description="Low complexity" evidence="1">
    <location>
        <begin position="140"/>
        <end position="152"/>
    </location>
</feature>
<feature type="compositionally biased region" description="Polar residues" evidence="1">
    <location>
        <begin position="86"/>
        <end position="100"/>
    </location>
</feature>
<feature type="region of interest" description="Disordered" evidence="1">
    <location>
        <begin position="140"/>
        <end position="164"/>
    </location>
</feature>
<evidence type="ECO:0000313" key="3">
    <source>
        <dbReference type="Proteomes" id="UP001160483"/>
    </source>
</evidence>
<feature type="compositionally biased region" description="Low complexity" evidence="1">
    <location>
        <begin position="217"/>
        <end position="226"/>
    </location>
</feature>
<proteinExistence type="predicted"/>
<evidence type="ECO:0000313" key="2">
    <source>
        <dbReference type="EMBL" id="CAH0479264.1"/>
    </source>
</evidence>